<evidence type="ECO:0000256" key="8">
    <source>
        <dbReference type="ARBA" id="ARBA00022842"/>
    </source>
</evidence>
<dbReference type="EMBL" id="CP056041">
    <property type="protein sequence ID" value="QKZ18187.1"/>
    <property type="molecule type" value="Genomic_DNA"/>
</dbReference>
<evidence type="ECO:0000256" key="4">
    <source>
        <dbReference type="ARBA" id="ARBA00012895"/>
    </source>
</evidence>
<dbReference type="InterPro" id="IPR014721">
    <property type="entry name" value="Ribsml_uS5_D2-typ_fold_subgr"/>
</dbReference>
<dbReference type="InterPro" id="IPR001241">
    <property type="entry name" value="Topo_IIA"/>
</dbReference>
<dbReference type="CDD" id="cd00822">
    <property type="entry name" value="TopoII_Trans_DNA_gyrase"/>
    <property type="match status" value="1"/>
</dbReference>
<organism evidence="13 14">
    <name type="scientific">Streptomyces chartreusis</name>
    <dbReference type="NCBI Taxonomy" id="1969"/>
    <lineage>
        <taxon>Bacteria</taxon>
        <taxon>Bacillati</taxon>
        <taxon>Actinomycetota</taxon>
        <taxon>Actinomycetes</taxon>
        <taxon>Kitasatosporales</taxon>
        <taxon>Streptomycetaceae</taxon>
        <taxon>Streptomyces</taxon>
    </lineage>
</organism>
<evidence type="ECO:0000313" key="13">
    <source>
        <dbReference type="EMBL" id="QKZ18187.1"/>
    </source>
</evidence>
<dbReference type="InterPro" id="IPR006171">
    <property type="entry name" value="TOPRIM_dom"/>
</dbReference>
<evidence type="ECO:0000256" key="5">
    <source>
        <dbReference type="ARBA" id="ARBA00022723"/>
    </source>
</evidence>
<dbReference type="Proteomes" id="UP000509418">
    <property type="component" value="Chromosome"/>
</dbReference>
<dbReference type="SMART" id="SM00387">
    <property type="entry name" value="HATPase_c"/>
    <property type="match status" value="1"/>
</dbReference>
<dbReference type="NCBIfam" id="NF004189">
    <property type="entry name" value="PRK05644.1"/>
    <property type="match status" value="1"/>
</dbReference>
<dbReference type="FunFam" id="3.30.565.10:FF:000088">
    <property type="entry name" value="DNA topoisomerase (ATP-hydrolyzing)"/>
    <property type="match status" value="1"/>
</dbReference>
<dbReference type="GeneID" id="91326488"/>
<dbReference type="InterPro" id="IPR036890">
    <property type="entry name" value="HATPase_C_sf"/>
</dbReference>
<dbReference type="RefSeq" id="WP_107907480.1">
    <property type="nucleotide sequence ID" value="NZ_BMUS01000001.1"/>
</dbReference>
<evidence type="ECO:0000259" key="12">
    <source>
        <dbReference type="PROSITE" id="PS50880"/>
    </source>
</evidence>
<dbReference type="Pfam" id="PF00986">
    <property type="entry name" value="DNA_gyraseB_C"/>
    <property type="match status" value="1"/>
</dbReference>
<keyword evidence="6" id="KW-0547">Nucleotide-binding</keyword>
<name>A0A7H8T420_STRCX</name>
<keyword evidence="9" id="KW-0799">Topoisomerase</keyword>
<dbReference type="Pfam" id="PF02518">
    <property type="entry name" value="HATPase_c"/>
    <property type="match status" value="1"/>
</dbReference>
<evidence type="ECO:0000256" key="11">
    <source>
        <dbReference type="ARBA" id="ARBA00023235"/>
    </source>
</evidence>
<dbReference type="Pfam" id="PF01751">
    <property type="entry name" value="Toprim"/>
    <property type="match status" value="1"/>
</dbReference>
<evidence type="ECO:0000256" key="3">
    <source>
        <dbReference type="ARBA" id="ARBA00010708"/>
    </source>
</evidence>
<evidence type="ECO:0000256" key="2">
    <source>
        <dbReference type="ARBA" id="ARBA00001946"/>
    </source>
</evidence>
<keyword evidence="8" id="KW-0460">Magnesium</keyword>
<keyword evidence="7" id="KW-0067">ATP-binding</keyword>
<keyword evidence="11 13" id="KW-0413">Isomerase</keyword>
<dbReference type="InterPro" id="IPR013759">
    <property type="entry name" value="Topo_IIA_B_C"/>
</dbReference>
<dbReference type="InterPro" id="IPR020568">
    <property type="entry name" value="Ribosomal_Su5_D2-typ_SF"/>
</dbReference>
<comment type="catalytic activity">
    <reaction evidence="1">
        <text>ATP-dependent breakage, passage and rejoining of double-stranded DNA.</text>
        <dbReference type="EC" id="5.6.2.2"/>
    </reaction>
</comment>
<dbReference type="EC" id="5.6.2.2" evidence="4"/>
<dbReference type="InterPro" id="IPR003594">
    <property type="entry name" value="HATPase_dom"/>
</dbReference>
<gene>
    <name evidence="13" type="ORF">HUT05_12960</name>
</gene>
<feature type="domain" description="Toprim" evidence="12">
    <location>
        <begin position="480"/>
        <end position="594"/>
    </location>
</feature>
<evidence type="ECO:0000256" key="6">
    <source>
        <dbReference type="ARBA" id="ARBA00022741"/>
    </source>
</evidence>
<dbReference type="SUPFAM" id="SSF54211">
    <property type="entry name" value="Ribosomal protein S5 domain 2-like"/>
    <property type="match status" value="1"/>
</dbReference>
<dbReference type="PRINTS" id="PR00418">
    <property type="entry name" value="TPI2FAMILY"/>
</dbReference>
<reference evidence="13 14" key="1">
    <citation type="submission" date="2020-06" db="EMBL/GenBank/DDBJ databases">
        <title>Genome mining for natural products.</title>
        <authorList>
            <person name="Zhang B."/>
            <person name="Shi J."/>
            <person name="Ge H."/>
        </authorList>
    </citation>
    <scope>NUCLEOTIDE SEQUENCE [LARGE SCALE GENOMIC DNA]</scope>
    <source>
        <strain evidence="13 14">NA02069</strain>
    </source>
</reference>
<dbReference type="GO" id="GO:0034335">
    <property type="term" value="F:DNA negative supercoiling activity"/>
    <property type="evidence" value="ECO:0007669"/>
    <property type="project" value="UniProtKB-ARBA"/>
</dbReference>
<comment type="cofactor">
    <cofactor evidence="2">
        <name>Mg(2+)</name>
        <dbReference type="ChEBI" id="CHEBI:18420"/>
    </cofactor>
</comment>
<dbReference type="GO" id="GO:0046872">
    <property type="term" value="F:metal ion binding"/>
    <property type="evidence" value="ECO:0007669"/>
    <property type="project" value="UniProtKB-KW"/>
</dbReference>
<dbReference type="SMART" id="SM00433">
    <property type="entry name" value="TOP2c"/>
    <property type="match status" value="1"/>
</dbReference>
<dbReference type="Gene3D" id="3.30.230.10">
    <property type="match status" value="1"/>
</dbReference>
<dbReference type="FunFam" id="3.40.50.670:FF:000002">
    <property type="entry name" value="DNA gyrase subunit B"/>
    <property type="match status" value="1"/>
</dbReference>
<dbReference type="PRINTS" id="PR01159">
    <property type="entry name" value="DNAGYRASEB"/>
</dbReference>
<dbReference type="InterPro" id="IPR013760">
    <property type="entry name" value="Topo_IIA-like_dom_sf"/>
</dbReference>
<comment type="similarity">
    <text evidence="3">Belongs to the type II topoisomerase GyrB family.</text>
</comment>
<dbReference type="InterPro" id="IPR002288">
    <property type="entry name" value="DNA_gyrase_B_C"/>
</dbReference>
<keyword evidence="5" id="KW-0479">Metal-binding</keyword>
<dbReference type="InterPro" id="IPR018522">
    <property type="entry name" value="TopoIIA_CS"/>
</dbReference>
<evidence type="ECO:0000313" key="14">
    <source>
        <dbReference type="Proteomes" id="UP000509418"/>
    </source>
</evidence>
<dbReference type="GO" id="GO:0005524">
    <property type="term" value="F:ATP binding"/>
    <property type="evidence" value="ECO:0007669"/>
    <property type="project" value="UniProtKB-KW"/>
</dbReference>
<dbReference type="Gene3D" id="3.40.50.670">
    <property type="match status" value="1"/>
</dbReference>
<dbReference type="PANTHER" id="PTHR45866:SF1">
    <property type="entry name" value="DNA GYRASE SUBUNIT B, MITOCHONDRIAL"/>
    <property type="match status" value="1"/>
</dbReference>
<dbReference type="PROSITE" id="PS50880">
    <property type="entry name" value="TOPRIM"/>
    <property type="match status" value="1"/>
</dbReference>
<dbReference type="PANTHER" id="PTHR45866">
    <property type="entry name" value="DNA GYRASE/TOPOISOMERASE SUBUNIT B"/>
    <property type="match status" value="1"/>
</dbReference>
<keyword evidence="10" id="KW-0238">DNA-binding</keyword>
<accession>A0A7H8T420</accession>
<protein>
    <recommendedName>
        <fullName evidence="4">DNA topoisomerase (ATP-hydrolyzing)</fullName>
        <ecNumber evidence="4">5.6.2.2</ecNumber>
    </recommendedName>
</protein>
<dbReference type="InterPro" id="IPR013506">
    <property type="entry name" value="Topo_IIA_bsu_dom2"/>
</dbReference>
<dbReference type="SUPFAM" id="SSF56719">
    <property type="entry name" value="Type II DNA topoisomerase"/>
    <property type="match status" value="1"/>
</dbReference>
<sequence length="707" mass="77276">MTAETSVPSTALLAGADRDGSNYTARHLLVLEGLEAVRKRPGMYIGSTDSRGLMHCLWEIIDNSVDEALGGYCDHIEVILHDDGSVEVRDNGRGIPVDVEPKTGMSGVEVVMTKLHAGGKFGGGSYAASGGLHGVGASVVNALSARLDVEVDRSGHTHAISFRRGVPGAFATDGPDAKFEAKSGLRKTKKIPKTRNGTRVRYWADRQIFLKDAKLSLENLHQRARQTAFLVPGLTIVVRDEFGLGDGGSKGEESFRFDGGISEFCEYLATDKPVCDVLRFTGQGTFKETVPVLDEHGQMTPTQVTRELVVDVAMRWGTGYDTTLKSFVNIIATPKGGTHVAGFETAVAATMNEVLRTKKMLRVAEDDIVKDDALEGLTAVVTVRLAEPQFEGQTKEVLGTSAARRIVNTVIAKELKAFLTSTKRDAAAQARVVLEKAVAAARTRIAARQHKDAQRRKTALESSSLPAKLADCRSDDVDRSELFIVEGDSALGTAKLARNSEFQALLPIRGKILNVQKSSVTDMLKNAECGAIIQVIGAGSGRTFDIDAARYGKIIMMTDADVDGSHIRTLLLTLFQRYMRPMIEAGRVFAAVPPLHRIELVQPKKGQDKYVYTYSDRELRDKLMEFQSKGVRYKDTIQRYKGLGEMDADQLAETTMDPRHRTLRRISLTDLEAAERVFDLLMGNDVAPRKEFISSSAATLDRSRIDA</sequence>
<evidence type="ECO:0000256" key="10">
    <source>
        <dbReference type="ARBA" id="ARBA00023125"/>
    </source>
</evidence>
<proteinExistence type="inferred from homology"/>
<evidence type="ECO:0000256" key="7">
    <source>
        <dbReference type="ARBA" id="ARBA00022840"/>
    </source>
</evidence>
<dbReference type="InterPro" id="IPR000565">
    <property type="entry name" value="Topo_IIA_B"/>
</dbReference>
<dbReference type="GO" id="GO:0003677">
    <property type="term" value="F:DNA binding"/>
    <property type="evidence" value="ECO:0007669"/>
    <property type="project" value="UniProtKB-KW"/>
</dbReference>
<dbReference type="CDD" id="cd16928">
    <property type="entry name" value="HATPase_GyrB-like"/>
    <property type="match status" value="1"/>
</dbReference>
<dbReference type="Pfam" id="PF00204">
    <property type="entry name" value="DNA_gyraseB"/>
    <property type="match status" value="1"/>
</dbReference>
<keyword evidence="14" id="KW-1185">Reference proteome</keyword>
<dbReference type="PROSITE" id="PS00177">
    <property type="entry name" value="TOPOISOMERASE_II"/>
    <property type="match status" value="1"/>
</dbReference>
<dbReference type="GO" id="GO:0006265">
    <property type="term" value="P:DNA topological change"/>
    <property type="evidence" value="ECO:0007669"/>
    <property type="project" value="InterPro"/>
</dbReference>
<dbReference type="AlphaFoldDB" id="A0A7H8T420"/>
<dbReference type="Gene3D" id="3.30.565.10">
    <property type="entry name" value="Histidine kinase-like ATPase, C-terminal domain"/>
    <property type="match status" value="1"/>
</dbReference>
<evidence type="ECO:0000256" key="1">
    <source>
        <dbReference type="ARBA" id="ARBA00000185"/>
    </source>
</evidence>
<dbReference type="SUPFAM" id="SSF55874">
    <property type="entry name" value="ATPase domain of HSP90 chaperone/DNA topoisomerase II/histidine kinase"/>
    <property type="match status" value="1"/>
</dbReference>
<evidence type="ECO:0000256" key="9">
    <source>
        <dbReference type="ARBA" id="ARBA00023029"/>
    </source>
</evidence>